<dbReference type="VEuPathDB" id="AmoebaDB:EHI_033350"/>
<organism evidence="4 5">
    <name type="scientific">Entamoeba histolytica</name>
    <dbReference type="NCBI Taxonomy" id="5759"/>
    <lineage>
        <taxon>Eukaryota</taxon>
        <taxon>Amoebozoa</taxon>
        <taxon>Evosea</taxon>
        <taxon>Archamoebae</taxon>
        <taxon>Mastigamoebida</taxon>
        <taxon>Entamoebidae</taxon>
        <taxon>Entamoeba</taxon>
    </lineage>
</organism>
<dbReference type="VEuPathDB" id="AmoebaDB:EHI5A_252290"/>
<sequence>MNLHENTQHRSTSLLTLRKQLEALKEYQCGEHPSRIIFISGIDRNEYETIKNKIKGSGTVKAIYDKCLNSYHFILISYFDLRDAKTVHRILQNKYSVSYAIAKDVLNDNEQNQGTIVVFNIEYSITNTQLKEVFGKYGDIKEIRETPNKKHHKFIEYYDLRNAQKAIEKLNHFEMKGRKIKIEPSRPGGIRQQLILRCVNALKLPNDLIGLPPPHEMIKLIDELIKTKEIMNEITSESFTISLPKPTVVGEELSKRFVGNESVGTPHLINCCESINQIKGIGLNEGEDVDEYKSVIVINNIPMTFSSNELINRIEKCVSCFYDQFFCLKQDSDYYKAVVRVTNKMVINSLFKSFDNIFLEDDQDKLCCVHESHIQGVQFTNSLHLLLC</sequence>
<evidence type="ECO:0000313" key="4">
    <source>
        <dbReference type="EMBL" id="GAT99392.1"/>
    </source>
</evidence>
<dbReference type="InterPro" id="IPR012677">
    <property type="entry name" value="Nucleotide-bd_a/b_plait_sf"/>
</dbReference>
<name>A0A5K1UA73_ENTHI</name>
<accession>A0A5K1UA73</accession>
<evidence type="ECO:0000256" key="1">
    <source>
        <dbReference type="ARBA" id="ARBA00022884"/>
    </source>
</evidence>
<dbReference type="PANTHER" id="PTHR23189">
    <property type="entry name" value="RNA RECOGNITION MOTIF-CONTAINING"/>
    <property type="match status" value="1"/>
</dbReference>
<dbReference type="AlphaFoldDB" id="A0A5K1UA73"/>
<gene>
    <name evidence="4" type="ORF">CL6EHI_033350</name>
</gene>
<evidence type="ECO:0000256" key="2">
    <source>
        <dbReference type="PROSITE-ProRule" id="PRU00176"/>
    </source>
</evidence>
<dbReference type="SMART" id="SM00360">
    <property type="entry name" value="RRM"/>
    <property type="match status" value="1"/>
</dbReference>
<dbReference type="InterPro" id="IPR035979">
    <property type="entry name" value="RBD_domain_sf"/>
</dbReference>
<protein>
    <submittedName>
        <fullName evidence="4">RNA-binding protein putative</fullName>
    </submittedName>
</protein>
<dbReference type="InterPro" id="IPR000504">
    <property type="entry name" value="RRM_dom"/>
</dbReference>
<dbReference type="VEuPathDB" id="AmoebaDB:KM1_204360"/>
<dbReference type="GO" id="GO:0003723">
    <property type="term" value="F:RNA binding"/>
    <property type="evidence" value="ECO:0007669"/>
    <property type="project" value="UniProtKB-UniRule"/>
</dbReference>
<dbReference type="Gene3D" id="3.30.70.330">
    <property type="match status" value="1"/>
</dbReference>
<keyword evidence="1 2" id="KW-0694">RNA-binding</keyword>
<reference evidence="4 5" key="1">
    <citation type="submission" date="2016-05" db="EMBL/GenBank/DDBJ databases">
        <title>First whole genome sequencing of Entamoeba histolytica HM1:IMSS-clone-6.</title>
        <authorList>
            <person name="Mukherjee Avik.K."/>
            <person name="Izumyama S."/>
            <person name="Nakada-Tsukui K."/>
            <person name="Nozaki T."/>
        </authorList>
    </citation>
    <scope>NUCLEOTIDE SEQUENCE [LARGE SCALE GENOMIC DNA]</scope>
    <source>
        <strain evidence="4 5">HM1:IMSS clone 6</strain>
    </source>
</reference>
<dbReference type="Proteomes" id="UP000078387">
    <property type="component" value="Unassembled WGS sequence"/>
</dbReference>
<evidence type="ECO:0000259" key="3">
    <source>
        <dbReference type="PROSITE" id="PS50102"/>
    </source>
</evidence>
<dbReference type="PROSITE" id="PS50102">
    <property type="entry name" value="RRM"/>
    <property type="match status" value="1"/>
</dbReference>
<dbReference type="OMA" id="KVINCGI"/>
<evidence type="ECO:0000313" key="5">
    <source>
        <dbReference type="Proteomes" id="UP000078387"/>
    </source>
</evidence>
<feature type="domain" description="RRM" evidence="3">
    <location>
        <begin position="114"/>
        <end position="187"/>
    </location>
</feature>
<dbReference type="VEuPathDB" id="AmoebaDB:EHI8A_210920"/>
<dbReference type="SUPFAM" id="SSF54928">
    <property type="entry name" value="RNA-binding domain, RBD"/>
    <property type="match status" value="1"/>
</dbReference>
<dbReference type="VEuPathDB" id="AmoebaDB:EHI7A_166950"/>
<comment type="caution">
    <text evidence="4">The sequence shown here is derived from an EMBL/GenBank/DDBJ whole genome shotgun (WGS) entry which is preliminary data.</text>
</comment>
<dbReference type="EMBL" id="BDEQ01000001">
    <property type="protein sequence ID" value="GAT99392.1"/>
    <property type="molecule type" value="Genomic_DNA"/>
</dbReference>
<dbReference type="Pfam" id="PF00076">
    <property type="entry name" value="RRM_1"/>
    <property type="match status" value="1"/>
</dbReference>
<proteinExistence type="predicted"/>
<dbReference type="FunFam" id="3.30.70.330:FF:000453">
    <property type="entry name" value="Protein MEI2-like 1"/>
    <property type="match status" value="1"/>
</dbReference>